<name>A0A1A7WNS6_9TELE</name>
<keyword evidence="1" id="KW-0479">Metal-binding</keyword>
<dbReference type="Pfam" id="PF00643">
    <property type="entry name" value="zf-B_box"/>
    <property type="match status" value="1"/>
</dbReference>
<keyword evidence="2 4" id="KW-0863">Zinc-finger</keyword>
<dbReference type="Gene3D" id="3.30.40.10">
    <property type="entry name" value="Zinc/RING finger domain, C3HC4 (zinc finger)"/>
    <property type="match status" value="1"/>
</dbReference>
<dbReference type="InterPro" id="IPR027370">
    <property type="entry name" value="Znf-RING_euk"/>
</dbReference>
<dbReference type="SMART" id="SM00589">
    <property type="entry name" value="PRY"/>
    <property type="match status" value="1"/>
</dbReference>
<dbReference type="GO" id="GO:0016567">
    <property type="term" value="P:protein ubiquitination"/>
    <property type="evidence" value="ECO:0007669"/>
    <property type="project" value="InterPro"/>
</dbReference>
<dbReference type="InterPro" id="IPR001870">
    <property type="entry name" value="B30.2/SPRY"/>
</dbReference>
<reference evidence="9" key="2">
    <citation type="submission" date="2016-06" db="EMBL/GenBank/DDBJ databases">
        <title>The genome of a short-lived fish provides insights into sex chromosome evolution and the genetic control of aging.</title>
        <authorList>
            <person name="Reichwald K."/>
            <person name="Felder M."/>
            <person name="Petzold A."/>
            <person name="Koch P."/>
            <person name="Groth M."/>
            <person name="Platzer M."/>
        </authorList>
    </citation>
    <scope>NUCLEOTIDE SEQUENCE</scope>
    <source>
        <tissue evidence="9">Brain</tissue>
    </source>
</reference>
<gene>
    <name evidence="9" type="primary">TRIM35</name>
</gene>
<dbReference type="InterPro" id="IPR013083">
    <property type="entry name" value="Znf_RING/FYVE/PHD"/>
</dbReference>
<dbReference type="SMART" id="SM00504">
    <property type="entry name" value="Ubox"/>
    <property type="match status" value="1"/>
</dbReference>
<dbReference type="GO" id="GO:0004842">
    <property type="term" value="F:ubiquitin-protein transferase activity"/>
    <property type="evidence" value="ECO:0007669"/>
    <property type="project" value="InterPro"/>
</dbReference>
<dbReference type="Gene3D" id="2.60.120.920">
    <property type="match status" value="1"/>
</dbReference>
<dbReference type="InterPro" id="IPR043136">
    <property type="entry name" value="B30.2/SPRY_sf"/>
</dbReference>
<dbReference type="PRINTS" id="PR01407">
    <property type="entry name" value="BUTYPHLNCDUF"/>
</dbReference>
<dbReference type="SMART" id="SM00336">
    <property type="entry name" value="BBOX"/>
    <property type="match status" value="1"/>
</dbReference>
<feature type="compositionally biased region" description="Basic and acidic residues" evidence="5">
    <location>
        <begin position="477"/>
        <end position="497"/>
    </location>
</feature>
<evidence type="ECO:0000259" key="6">
    <source>
        <dbReference type="PROSITE" id="PS50089"/>
    </source>
</evidence>
<feature type="domain" description="B30.2/SPRY" evidence="8">
    <location>
        <begin position="274"/>
        <end position="466"/>
    </location>
</feature>
<keyword evidence="3" id="KW-0862">Zinc</keyword>
<dbReference type="PROSITE" id="PS50119">
    <property type="entry name" value="ZF_BBOX"/>
    <property type="match status" value="1"/>
</dbReference>
<dbReference type="InterPro" id="IPR017907">
    <property type="entry name" value="Znf_RING_CS"/>
</dbReference>
<dbReference type="Pfam" id="PF00622">
    <property type="entry name" value="SPRY"/>
    <property type="match status" value="1"/>
</dbReference>
<dbReference type="GO" id="GO:0008270">
    <property type="term" value="F:zinc ion binding"/>
    <property type="evidence" value="ECO:0007669"/>
    <property type="project" value="UniProtKB-KW"/>
</dbReference>
<dbReference type="PROSITE" id="PS50188">
    <property type="entry name" value="B302_SPRY"/>
    <property type="match status" value="1"/>
</dbReference>
<dbReference type="InterPro" id="IPR013320">
    <property type="entry name" value="ConA-like_dom_sf"/>
</dbReference>
<dbReference type="InterPro" id="IPR003877">
    <property type="entry name" value="SPRY_dom"/>
</dbReference>
<feature type="region of interest" description="Disordered" evidence="5">
    <location>
        <begin position="468"/>
        <end position="497"/>
    </location>
</feature>
<organism evidence="9">
    <name type="scientific">Iconisemion striatum</name>
    <dbReference type="NCBI Taxonomy" id="60296"/>
    <lineage>
        <taxon>Eukaryota</taxon>
        <taxon>Metazoa</taxon>
        <taxon>Chordata</taxon>
        <taxon>Craniata</taxon>
        <taxon>Vertebrata</taxon>
        <taxon>Euteleostomi</taxon>
        <taxon>Actinopterygii</taxon>
        <taxon>Neopterygii</taxon>
        <taxon>Teleostei</taxon>
        <taxon>Neoteleostei</taxon>
        <taxon>Acanthomorphata</taxon>
        <taxon>Ovalentaria</taxon>
        <taxon>Atherinomorphae</taxon>
        <taxon>Cyprinodontiformes</taxon>
        <taxon>Nothobranchiidae</taxon>
        <taxon>Iconisemion</taxon>
    </lineage>
</organism>
<dbReference type="SMART" id="SM00184">
    <property type="entry name" value="RING"/>
    <property type="match status" value="1"/>
</dbReference>
<evidence type="ECO:0000256" key="2">
    <source>
        <dbReference type="ARBA" id="ARBA00022771"/>
    </source>
</evidence>
<evidence type="ECO:0000256" key="1">
    <source>
        <dbReference type="ARBA" id="ARBA00022723"/>
    </source>
</evidence>
<dbReference type="SMART" id="SM00449">
    <property type="entry name" value="SPRY"/>
    <property type="match status" value="1"/>
</dbReference>
<evidence type="ECO:0000313" key="9">
    <source>
        <dbReference type="EMBL" id="SBP07380.1"/>
    </source>
</evidence>
<dbReference type="InterPro" id="IPR003879">
    <property type="entry name" value="Butyrophylin_SPRY"/>
</dbReference>
<evidence type="ECO:0000256" key="3">
    <source>
        <dbReference type="ARBA" id="ARBA00022833"/>
    </source>
</evidence>
<proteinExistence type="predicted"/>
<dbReference type="EMBL" id="HADW01005980">
    <property type="protein sequence ID" value="SBP07380.1"/>
    <property type="molecule type" value="Transcribed_RNA"/>
</dbReference>
<feature type="domain" description="B box-type" evidence="7">
    <location>
        <begin position="84"/>
        <end position="125"/>
    </location>
</feature>
<dbReference type="InterPro" id="IPR000315">
    <property type="entry name" value="Znf_B-box"/>
</dbReference>
<dbReference type="InterPro" id="IPR050143">
    <property type="entry name" value="TRIM/RBCC"/>
</dbReference>
<feature type="domain" description="RING-type" evidence="6">
    <location>
        <begin position="12"/>
        <end position="52"/>
    </location>
</feature>
<protein>
    <submittedName>
        <fullName evidence="9">Tripartite motif containing 35</fullName>
    </submittedName>
</protein>
<evidence type="ECO:0000256" key="4">
    <source>
        <dbReference type="PROSITE-ProRule" id="PRU00024"/>
    </source>
</evidence>
<evidence type="ECO:0000256" key="5">
    <source>
        <dbReference type="SAM" id="MobiDB-lite"/>
    </source>
</evidence>
<dbReference type="PANTHER" id="PTHR24103">
    <property type="entry name" value="E3 UBIQUITIN-PROTEIN LIGASE TRIM"/>
    <property type="match status" value="1"/>
</dbReference>
<accession>A0A1A7WNS6</accession>
<dbReference type="Gene3D" id="3.30.160.60">
    <property type="entry name" value="Classic Zinc Finger"/>
    <property type="match status" value="1"/>
</dbReference>
<dbReference type="Pfam" id="PF13765">
    <property type="entry name" value="PRY"/>
    <property type="match status" value="1"/>
</dbReference>
<dbReference type="SUPFAM" id="SSF57845">
    <property type="entry name" value="B-box zinc-binding domain"/>
    <property type="match status" value="1"/>
</dbReference>
<dbReference type="AlphaFoldDB" id="A0A1A7WNS6"/>
<dbReference type="PROSITE" id="PS00518">
    <property type="entry name" value="ZF_RING_1"/>
    <property type="match status" value="1"/>
</dbReference>
<dbReference type="SUPFAM" id="SSF49899">
    <property type="entry name" value="Concanavalin A-like lectins/glucanases"/>
    <property type="match status" value="1"/>
</dbReference>
<dbReference type="PROSITE" id="PS50089">
    <property type="entry name" value="ZF_RING_2"/>
    <property type="match status" value="1"/>
</dbReference>
<evidence type="ECO:0000259" key="7">
    <source>
        <dbReference type="PROSITE" id="PS50119"/>
    </source>
</evidence>
<dbReference type="Pfam" id="PF13445">
    <property type="entry name" value="zf-RING_UBOX"/>
    <property type="match status" value="1"/>
</dbReference>
<dbReference type="SUPFAM" id="SSF57850">
    <property type="entry name" value="RING/U-box"/>
    <property type="match status" value="1"/>
</dbReference>
<sequence>MASAVIEEELTCPVCQDIFKDPVLLSCSHSFCRECLESWWRLKDTRECPVCKSTSDRKQPTSNLVLKNTCEAFLLERERQTAAEFDPLCHRHSEKLKLFCLDHNELVCLICRDSDVHRNHRFRPSNEVARDRREELQKSLAPLQDKLGVFKHVRENYDGTAEYLQVQARHAEAEIKYEFKRMYQFLQKEEATRITALKEEEKKKRLMVKEKTDHLSTKISALADTIRATETEMMCNDVTFLQNYDAAVERVQSYSQHPDPQPISGALLDEAKHLGNLGFSIWRGMKGLVSHTPVVLDPNTAEAGLLLSSNLTRVSRGEKQRVPDNPERFECHGIVMASEGYLEGTHSWVVEVGDNTAWFVGVATETFQRKGRVNIKSGLWAVAFSKGNYSIICHQNPTIFHPKRKLWTIRVHLDLERGNLTFSDPITRTNIHSFTHRWTEKMFPVFYTGSEIPLQILPVVLHSNGQYDDSDVDDWDEVKGEDGDRNETPDKQHQQVE</sequence>
<dbReference type="InterPro" id="IPR003613">
    <property type="entry name" value="Ubox_domain"/>
</dbReference>
<evidence type="ECO:0000259" key="8">
    <source>
        <dbReference type="PROSITE" id="PS50188"/>
    </source>
</evidence>
<dbReference type="InterPro" id="IPR001841">
    <property type="entry name" value="Znf_RING"/>
</dbReference>
<dbReference type="InterPro" id="IPR006574">
    <property type="entry name" value="PRY"/>
</dbReference>
<reference evidence="9" key="1">
    <citation type="submission" date="2016-05" db="EMBL/GenBank/DDBJ databases">
        <authorList>
            <person name="Lavstsen T."/>
            <person name="Jespersen J.S."/>
        </authorList>
    </citation>
    <scope>NUCLEOTIDE SEQUENCE</scope>
    <source>
        <tissue evidence="9">Brain</tissue>
    </source>
</reference>